<protein>
    <submittedName>
        <fullName evidence="2">Uncharacterized protein</fullName>
    </submittedName>
</protein>
<reference evidence="2 3" key="1">
    <citation type="submission" date="2019-01" db="EMBL/GenBank/DDBJ databases">
        <title>Draft genome sequences of the type strains of six Macrococcus species.</title>
        <authorList>
            <person name="Mazhar S."/>
            <person name="Altermann E."/>
            <person name="Hill C."/>
            <person name="Mcauliffe O."/>
        </authorList>
    </citation>
    <scope>NUCLEOTIDE SEQUENCE [LARGE SCALE GENOMIC DNA]</scope>
    <source>
        <strain evidence="2 3">CCM4815</strain>
    </source>
</reference>
<gene>
    <name evidence="2" type="ORF">ERX29_05015</name>
</gene>
<keyword evidence="1" id="KW-0812">Transmembrane</keyword>
<keyword evidence="1" id="KW-0472">Membrane</keyword>
<organism evidence="2 3">
    <name type="scientific">Macrococcus lamae</name>
    <dbReference type="NCBI Taxonomy" id="198484"/>
    <lineage>
        <taxon>Bacteria</taxon>
        <taxon>Bacillati</taxon>
        <taxon>Bacillota</taxon>
        <taxon>Bacilli</taxon>
        <taxon>Bacillales</taxon>
        <taxon>Staphylococcaceae</taxon>
        <taxon>Macrococcus</taxon>
    </lineage>
</organism>
<keyword evidence="1" id="KW-1133">Transmembrane helix</keyword>
<dbReference type="RefSeq" id="WP_133443606.1">
    <property type="nucleotide sequence ID" value="NZ_SCWB01000007.1"/>
</dbReference>
<comment type="caution">
    <text evidence="2">The sequence shown here is derived from an EMBL/GenBank/DDBJ whole genome shotgun (WGS) entry which is preliminary data.</text>
</comment>
<dbReference type="EMBL" id="SCWB01000007">
    <property type="protein sequence ID" value="TDM11956.1"/>
    <property type="molecule type" value="Genomic_DNA"/>
</dbReference>
<evidence type="ECO:0000313" key="3">
    <source>
        <dbReference type="Proteomes" id="UP000294802"/>
    </source>
</evidence>
<feature type="transmembrane region" description="Helical" evidence="1">
    <location>
        <begin position="70"/>
        <end position="85"/>
    </location>
</feature>
<proteinExistence type="predicted"/>
<accession>A0A4R6BUP6</accession>
<sequence>MNRETNNKPRVMWGTIYRILNIAVIIMILARWFTPLNISLYIILTLAALLIVGMLDSLDRNRLNENKGRHIFDAIILVLFMILYSS</sequence>
<name>A0A4R6BUP6_9STAP</name>
<feature type="transmembrane region" description="Helical" evidence="1">
    <location>
        <begin position="12"/>
        <end position="32"/>
    </location>
</feature>
<dbReference type="Proteomes" id="UP000294802">
    <property type="component" value="Unassembled WGS sequence"/>
</dbReference>
<evidence type="ECO:0000313" key="2">
    <source>
        <dbReference type="EMBL" id="TDM11956.1"/>
    </source>
</evidence>
<feature type="transmembrane region" description="Helical" evidence="1">
    <location>
        <begin position="38"/>
        <end position="58"/>
    </location>
</feature>
<dbReference type="AlphaFoldDB" id="A0A4R6BUP6"/>
<keyword evidence="3" id="KW-1185">Reference proteome</keyword>
<evidence type="ECO:0000256" key="1">
    <source>
        <dbReference type="SAM" id="Phobius"/>
    </source>
</evidence>
<dbReference type="OrthoDB" id="2418316at2"/>